<gene>
    <name evidence="5" type="ORF">ACEZDB_16055</name>
</gene>
<evidence type="ECO:0000313" key="6">
    <source>
        <dbReference type="Proteomes" id="UP001592530"/>
    </source>
</evidence>
<feature type="chain" id="PRO_5047263323" description="DUF1565 domain-containing protein" evidence="4">
    <location>
        <begin position="24"/>
        <end position="485"/>
    </location>
</feature>
<evidence type="ECO:0000256" key="2">
    <source>
        <dbReference type="ARBA" id="ARBA00022525"/>
    </source>
</evidence>
<dbReference type="PANTHER" id="PTHR40088">
    <property type="entry name" value="PECTATE LYASE (EUROFUNG)"/>
    <property type="match status" value="1"/>
</dbReference>
<organism evidence="5 6">
    <name type="scientific">Streptacidiphilus alkalitolerans</name>
    <dbReference type="NCBI Taxonomy" id="3342712"/>
    <lineage>
        <taxon>Bacteria</taxon>
        <taxon>Bacillati</taxon>
        <taxon>Actinomycetota</taxon>
        <taxon>Actinomycetes</taxon>
        <taxon>Kitasatosporales</taxon>
        <taxon>Streptomycetaceae</taxon>
        <taxon>Streptacidiphilus</taxon>
    </lineage>
</organism>
<dbReference type="Proteomes" id="UP001592530">
    <property type="component" value="Unassembled WGS sequence"/>
</dbReference>
<dbReference type="RefSeq" id="WP_380553645.1">
    <property type="nucleotide sequence ID" value="NZ_JBHEZY010000005.1"/>
</dbReference>
<dbReference type="PANTHER" id="PTHR40088:SF2">
    <property type="entry name" value="SECRETED SUGAR HYDROLASE"/>
    <property type="match status" value="1"/>
</dbReference>
<evidence type="ECO:0000256" key="4">
    <source>
        <dbReference type="SAM" id="SignalP"/>
    </source>
</evidence>
<evidence type="ECO:0000313" key="5">
    <source>
        <dbReference type="EMBL" id="MFC1432161.1"/>
    </source>
</evidence>
<dbReference type="SUPFAM" id="SSF51126">
    <property type="entry name" value="Pectin lyase-like"/>
    <property type="match status" value="1"/>
</dbReference>
<evidence type="ECO:0000256" key="3">
    <source>
        <dbReference type="ARBA" id="ARBA00022729"/>
    </source>
</evidence>
<protein>
    <recommendedName>
        <fullName evidence="7">DUF1565 domain-containing protein</fullName>
    </recommendedName>
</protein>
<reference evidence="5 6" key="1">
    <citation type="submission" date="2024-09" db="EMBL/GenBank/DDBJ databases">
        <authorList>
            <person name="Lee S.D."/>
        </authorList>
    </citation>
    <scope>NUCLEOTIDE SEQUENCE [LARGE SCALE GENOMIC DNA]</scope>
    <source>
        <strain evidence="5 6">N1-3</strain>
    </source>
</reference>
<evidence type="ECO:0000256" key="1">
    <source>
        <dbReference type="ARBA" id="ARBA00004613"/>
    </source>
</evidence>
<keyword evidence="3 4" id="KW-0732">Signal</keyword>
<dbReference type="InterPro" id="IPR012334">
    <property type="entry name" value="Pectin_lyas_fold"/>
</dbReference>
<comment type="subcellular location">
    <subcellularLocation>
        <location evidence="1">Secreted</location>
    </subcellularLocation>
</comment>
<dbReference type="InterPro" id="IPR052052">
    <property type="entry name" value="Polysaccharide_Lyase_9"/>
</dbReference>
<keyword evidence="2" id="KW-0964">Secreted</keyword>
<comment type="caution">
    <text evidence="5">The sequence shown here is derived from an EMBL/GenBank/DDBJ whole genome shotgun (WGS) entry which is preliminary data.</text>
</comment>
<sequence length="485" mass="50338">MSFPGGSTALAAAFAAVALFVFPSPSPSPSPSPAPAATGGRTVYVAPGGSDAGAGTRAAPFRTVQHAVAALSGAGRAGGTVELRGGRYAQRVSLRNVSGITVTAAPGEHAVLDGSSLTVPPGGRSAMVTIADSTRVTVRGLDITGYRTDDVNAMPIGIYVHGGDDGVRITGNHVHDLGNHNGTRGSMDMNAHGIAVYGDSAAHSVRNLSIDGNEVDHLTLGASESVVVNGNVDGWRITGNRIHDNNNIGIDAIGYEPTLPARYRYTDLNRARNGYIGSNRVERIISEGNPAYYSDGAYCNCADGIYVDGGTHIVIADNTALRDDIGIEVAAENPRGAADHVTVRDNQVRYSRFVGITTGGYCDGKEDCGGVQTGRSFDNVFTGNALRDNNTDHDGSPEFLIQYHESGNRITGNTVCAAGGGVLLLGTVARSDSGRGDTVDHNTYAAVGGTARGMQWGWHGTTYTGWAAFRSGTGLDAHSVLRPHC</sequence>
<feature type="signal peptide" evidence="4">
    <location>
        <begin position="1"/>
        <end position="23"/>
    </location>
</feature>
<dbReference type="SMART" id="SM00710">
    <property type="entry name" value="PbH1"/>
    <property type="match status" value="7"/>
</dbReference>
<dbReference type="InterPro" id="IPR006626">
    <property type="entry name" value="PbH1"/>
</dbReference>
<dbReference type="Gene3D" id="2.160.20.10">
    <property type="entry name" value="Single-stranded right-handed beta-helix, Pectin lyase-like"/>
    <property type="match status" value="1"/>
</dbReference>
<proteinExistence type="predicted"/>
<evidence type="ECO:0008006" key="7">
    <source>
        <dbReference type="Google" id="ProtNLM"/>
    </source>
</evidence>
<accession>A0ABV6X1T4</accession>
<name>A0ABV6X1T4_9ACTN</name>
<dbReference type="InterPro" id="IPR011050">
    <property type="entry name" value="Pectin_lyase_fold/virulence"/>
</dbReference>
<dbReference type="EMBL" id="JBHEZY010000005">
    <property type="protein sequence ID" value="MFC1432161.1"/>
    <property type="molecule type" value="Genomic_DNA"/>
</dbReference>